<dbReference type="Pfam" id="PF00728">
    <property type="entry name" value="Glyco_hydro_20"/>
    <property type="match status" value="1"/>
</dbReference>
<dbReference type="Proteomes" id="UP001501237">
    <property type="component" value="Unassembled WGS sequence"/>
</dbReference>
<dbReference type="EMBL" id="BAAAUV010000002">
    <property type="protein sequence ID" value="GAA3196377.1"/>
    <property type="molecule type" value="Genomic_DNA"/>
</dbReference>
<dbReference type="InterPro" id="IPR015883">
    <property type="entry name" value="Glyco_hydro_20_cat"/>
</dbReference>
<dbReference type="InterPro" id="IPR015882">
    <property type="entry name" value="HEX_bac_N"/>
</dbReference>
<sequence length="469" mass="51884">MINLVPFPGEIRELQGSLELDGVAVTGDRDVAALLVEYFGEGRTPVRLLLGDRDDDGYALTVSPEEIVLTARGTPGLLSGVQTLRQLLGPDGRVPCVEITDVPRYAWRGVLLDVARHYMPLDFVFRFVDQLAFHKLNVLHLHLTDDQGWRMEIDGYPRLTSIGAWRSESMVGRAGSVAFDGTPHGGFYTQSELSALVRFAAARGVRVVPEIEMPGHARAALAAYPELGNRADRPLPVWTGWGVSEHVFGVQEETLEFCREVLRQTMKVFPSADIHLGGDEVPTLQWENSSVARERSLELGLEGPSQLHGWFLGEMARFLSAHGRRAVCWDEAGDSDAIPPETVVMAWRDPAHAARASARGHEVIMTPYRWTYLDYPQTDSPHEPLGQEGEIITLSDVYHFEPGPVLGTQAQLWTEFAATPAEVEYLAYPRLCALAEIAWSSRPRDFAEFTARVGPHLARLGVPHGEVPA</sequence>
<evidence type="ECO:0000256" key="3">
    <source>
        <dbReference type="ARBA" id="ARBA00012663"/>
    </source>
</evidence>
<dbReference type="Gene3D" id="3.30.379.10">
    <property type="entry name" value="Chitobiase/beta-hexosaminidase domain 2-like"/>
    <property type="match status" value="1"/>
</dbReference>
<dbReference type="RefSeq" id="WP_344822011.1">
    <property type="nucleotide sequence ID" value="NZ_BAAAUV010000002.1"/>
</dbReference>
<dbReference type="PRINTS" id="PR00738">
    <property type="entry name" value="GLHYDRLASE20"/>
</dbReference>
<evidence type="ECO:0000259" key="7">
    <source>
        <dbReference type="Pfam" id="PF02838"/>
    </source>
</evidence>
<evidence type="ECO:0000256" key="2">
    <source>
        <dbReference type="ARBA" id="ARBA00006285"/>
    </source>
</evidence>
<organism evidence="8 9">
    <name type="scientific">Actinocorallia longicatena</name>
    <dbReference type="NCBI Taxonomy" id="111803"/>
    <lineage>
        <taxon>Bacteria</taxon>
        <taxon>Bacillati</taxon>
        <taxon>Actinomycetota</taxon>
        <taxon>Actinomycetes</taxon>
        <taxon>Streptosporangiales</taxon>
        <taxon>Thermomonosporaceae</taxon>
        <taxon>Actinocorallia</taxon>
    </lineage>
</organism>
<evidence type="ECO:0000256" key="4">
    <source>
        <dbReference type="ARBA" id="ARBA00022801"/>
    </source>
</evidence>
<keyword evidence="9" id="KW-1185">Reference proteome</keyword>
<evidence type="ECO:0000256" key="5">
    <source>
        <dbReference type="ARBA" id="ARBA00023295"/>
    </source>
</evidence>
<evidence type="ECO:0000313" key="9">
    <source>
        <dbReference type="Proteomes" id="UP001501237"/>
    </source>
</evidence>
<feature type="domain" description="Beta-hexosaminidase bacterial type N-terminal" evidence="7">
    <location>
        <begin position="51"/>
        <end position="101"/>
    </location>
</feature>
<proteinExistence type="inferred from homology"/>
<protein>
    <recommendedName>
        <fullName evidence="3">beta-N-acetylhexosaminidase</fullName>
        <ecNumber evidence="3">3.2.1.52</ecNumber>
    </recommendedName>
</protein>
<gene>
    <name evidence="8" type="ORF">GCM10010468_06960</name>
</gene>
<comment type="caution">
    <text evidence="8">The sequence shown here is derived from an EMBL/GenBank/DDBJ whole genome shotgun (WGS) entry which is preliminary data.</text>
</comment>
<accession>A0ABP6PZ78</accession>
<dbReference type="InterPro" id="IPR029018">
    <property type="entry name" value="Hex-like_dom2"/>
</dbReference>
<evidence type="ECO:0000259" key="6">
    <source>
        <dbReference type="Pfam" id="PF00728"/>
    </source>
</evidence>
<evidence type="ECO:0000313" key="8">
    <source>
        <dbReference type="EMBL" id="GAA3196377.1"/>
    </source>
</evidence>
<keyword evidence="4" id="KW-0378">Hydrolase</keyword>
<dbReference type="EC" id="3.2.1.52" evidence="3"/>
<name>A0ABP6PZ78_9ACTN</name>
<reference evidence="9" key="1">
    <citation type="journal article" date="2019" name="Int. J. Syst. Evol. Microbiol.">
        <title>The Global Catalogue of Microorganisms (GCM) 10K type strain sequencing project: providing services to taxonomists for standard genome sequencing and annotation.</title>
        <authorList>
            <consortium name="The Broad Institute Genomics Platform"/>
            <consortium name="The Broad Institute Genome Sequencing Center for Infectious Disease"/>
            <person name="Wu L."/>
            <person name="Ma J."/>
        </authorList>
    </citation>
    <scope>NUCLEOTIDE SEQUENCE [LARGE SCALE GENOMIC DNA]</scope>
    <source>
        <strain evidence="9">JCM 9377</strain>
    </source>
</reference>
<keyword evidence="5" id="KW-0326">Glycosidase</keyword>
<dbReference type="Gene3D" id="3.20.20.80">
    <property type="entry name" value="Glycosidases"/>
    <property type="match status" value="1"/>
</dbReference>
<dbReference type="SUPFAM" id="SSF55545">
    <property type="entry name" value="beta-N-acetylhexosaminidase-like domain"/>
    <property type="match status" value="1"/>
</dbReference>
<dbReference type="SUPFAM" id="SSF51445">
    <property type="entry name" value="(Trans)glycosidases"/>
    <property type="match status" value="1"/>
</dbReference>
<dbReference type="PANTHER" id="PTHR22600:SF57">
    <property type="entry name" value="BETA-N-ACETYLHEXOSAMINIDASE"/>
    <property type="match status" value="1"/>
</dbReference>
<comment type="catalytic activity">
    <reaction evidence="1">
        <text>Hydrolysis of terminal non-reducing N-acetyl-D-hexosamine residues in N-acetyl-beta-D-hexosaminides.</text>
        <dbReference type="EC" id="3.2.1.52"/>
    </reaction>
</comment>
<dbReference type="InterPro" id="IPR025705">
    <property type="entry name" value="Beta_hexosaminidase_sua/sub"/>
</dbReference>
<comment type="similarity">
    <text evidence="2">Belongs to the glycosyl hydrolase 20 family.</text>
</comment>
<dbReference type="CDD" id="cd06563">
    <property type="entry name" value="GH20_chitobiase-like"/>
    <property type="match status" value="1"/>
</dbReference>
<dbReference type="PANTHER" id="PTHR22600">
    <property type="entry name" value="BETA-HEXOSAMINIDASE"/>
    <property type="match status" value="1"/>
</dbReference>
<dbReference type="InterPro" id="IPR017853">
    <property type="entry name" value="GH"/>
</dbReference>
<evidence type="ECO:0000256" key="1">
    <source>
        <dbReference type="ARBA" id="ARBA00001231"/>
    </source>
</evidence>
<feature type="domain" description="Glycoside hydrolase family 20 catalytic" evidence="6">
    <location>
        <begin position="105"/>
        <end position="441"/>
    </location>
</feature>
<dbReference type="Pfam" id="PF02838">
    <property type="entry name" value="Glyco_hydro_20b"/>
    <property type="match status" value="1"/>
</dbReference>